<name>A0ACC7NGA7_9BURK</name>
<comment type="caution">
    <text evidence="1">The sequence shown here is derived from an EMBL/GenBank/DDBJ whole genome shotgun (WGS) entry which is preliminary data.</text>
</comment>
<organism evidence="1 2">
    <name type="scientific">Paraburkholderia rhynchosiae</name>
    <dbReference type="NCBI Taxonomy" id="487049"/>
    <lineage>
        <taxon>Bacteria</taxon>
        <taxon>Pseudomonadati</taxon>
        <taxon>Pseudomonadota</taxon>
        <taxon>Betaproteobacteria</taxon>
        <taxon>Burkholderiales</taxon>
        <taxon>Burkholderiaceae</taxon>
        <taxon>Paraburkholderia</taxon>
    </lineage>
</organism>
<evidence type="ECO:0000313" key="1">
    <source>
        <dbReference type="EMBL" id="MFM0105286.1"/>
    </source>
</evidence>
<evidence type="ECO:0000313" key="2">
    <source>
        <dbReference type="Proteomes" id="UP001629235"/>
    </source>
</evidence>
<reference evidence="1 2" key="1">
    <citation type="journal article" date="2024" name="Chem. Sci.">
        <title>Discovery of megapolipeptins by genome mining of a Burkholderiales bacteria collection.</title>
        <authorList>
            <person name="Paulo B.S."/>
            <person name="Recchia M.J.J."/>
            <person name="Lee S."/>
            <person name="Fergusson C.H."/>
            <person name="Romanowski S.B."/>
            <person name="Hernandez A."/>
            <person name="Krull N."/>
            <person name="Liu D.Y."/>
            <person name="Cavanagh H."/>
            <person name="Bos A."/>
            <person name="Gray C.A."/>
            <person name="Murphy B.T."/>
            <person name="Linington R.G."/>
            <person name="Eustaquio A.S."/>
        </authorList>
    </citation>
    <scope>NUCLEOTIDE SEQUENCE [LARGE SCALE GENOMIC DNA]</scope>
    <source>
        <strain evidence="1 2">RL18-126-BIB-B</strain>
    </source>
</reference>
<keyword evidence="2" id="KW-1185">Reference proteome</keyword>
<sequence>MTGTFRSLRNFNYRVWASGAIVSNVGTWMQRTAQDWLVLTELTHHNATAVGIVMSLQFGPQMLLLPLTGYAADHFDRRKLLFATQAAMGSLALALGLLTVTGLVQLWQVYVFAGLLGCVTAFDSPARQTFVSDLVGERDLANAVGLNSTSFNAARMIGPAVAGLLIASVGTGWVFLINALSFVAVLGSLRMLRLGELHQKPRAIRSRGSFVEGFKYVWTRPDLKAALLMLFLIGTFGLNFPIFISTMSVTAFHAGASQYGVLSSTMAIGSVTGALLAARRAKPRMALLLGAAAIFGVGCAAAAVMPNYVLFGMMLVVIGVCTQTFTTSTNSLVQLSTEPAMRGRVIAILLAIALGGTPLGAPVVGWVADRFGPRWALGVGAASGFAAALVGLLYLVKYPQLRVFVEGRRLRYSIDDPQPAAAASSAASNYVGPVAAVRNAALNEAEEDTSSSV</sequence>
<accession>A0ACC7NGA7</accession>
<protein>
    <submittedName>
        <fullName evidence="1">MFS transporter</fullName>
    </submittedName>
</protein>
<proteinExistence type="predicted"/>
<dbReference type="EMBL" id="JAQQDW010000033">
    <property type="protein sequence ID" value="MFM0105286.1"/>
    <property type="molecule type" value="Genomic_DNA"/>
</dbReference>
<dbReference type="Proteomes" id="UP001629235">
    <property type="component" value="Unassembled WGS sequence"/>
</dbReference>
<gene>
    <name evidence="1" type="ORF">PQR01_17795</name>
</gene>